<gene>
    <name evidence="4" type="ORF">SPRG_07502</name>
</gene>
<dbReference type="RefSeq" id="XP_012202030.1">
    <property type="nucleotide sequence ID" value="XM_012346640.1"/>
</dbReference>
<dbReference type="GeneID" id="24129774"/>
<dbReference type="InterPro" id="IPR015943">
    <property type="entry name" value="WD40/YVTN_repeat-like_dom_sf"/>
</dbReference>
<proteinExistence type="predicted"/>
<feature type="compositionally biased region" description="Acidic residues" evidence="2">
    <location>
        <begin position="1089"/>
        <end position="1103"/>
    </location>
</feature>
<accession>A0A067C9V2</accession>
<dbReference type="Proteomes" id="UP000030745">
    <property type="component" value="Unassembled WGS sequence"/>
</dbReference>
<dbReference type="VEuPathDB" id="FungiDB:SPRG_07502"/>
<feature type="region of interest" description="Disordered" evidence="2">
    <location>
        <begin position="1073"/>
        <end position="1103"/>
    </location>
</feature>
<dbReference type="OMA" id="DYAFQMM"/>
<dbReference type="InterPro" id="IPR011047">
    <property type="entry name" value="Quinoprotein_ADH-like_sf"/>
</dbReference>
<dbReference type="SUPFAM" id="SSF50998">
    <property type="entry name" value="Quinoprotein alcohol dehydrogenase-like"/>
    <property type="match status" value="1"/>
</dbReference>
<evidence type="ECO:0000256" key="1">
    <source>
        <dbReference type="PROSITE-ProRule" id="PRU00221"/>
    </source>
</evidence>
<dbReference type="EMBL" id="KK583218">
    <property type="protein sequence ID" value="KDO27253.1"/>
    <property type="molecule type" value="Genomic_DNA"/>
</dbReference>
<dbReference type="GO" id="GO:0005634">
    <property type="term" value="C:nucleus"/>
    <property type="evidence" value="ECO:0007669"/>
    <property type="project" value="TreeGrafter"/>
</dbReference>
<dbReference type="SMART" id="SM00320">
    <property type="entry name" value="WD40"/>
    <property type="match status" value="10"/>
</dbReference>
<name>A0A067C9V2_SAPPC</name>
<feature type="domain" description="Gem-associated protein 5 TPR" evidence="3">
    <location>
        <begin position="625"/>
        <end position="797"/>
    </location>
</feature>
<dbReference type="GO" id="GO:0003730">
    <property type="term" value="F:mRNA 3'-UTR binding"/>
    <property type="evidence" value="ECO:0007669"/>
    <property type="project" value="TreeGrafter"/>
</dbReference>
<dbReference type="Pfam" id="PF00400">
    <property type="entry name" value="WD40"/>
    <property type="match status" value="5"/>
</dbReference>
<dbReference type="OrthoDB" id="7326421at2759"/>
<protein>
    <recommendedName>
        <fullName evidence="3">Gem-associated protein 5 TPR domain-containing protein</fullName>
    </recommendedName>
</protein>
<evidence type="ECO:0000259" key="3">
    <source>
        <dbReference type="Pfam" id="PF23774"/>
    </source>
</evidence>
<dbReference type="Gene3D" id="2.130.10.10">
    <property type="entry name" value="YVTN repeat-like/Quinoprotein amine dehydrogenase"/>
    <property type="match status" value="2"/>
</dbReference>
<keyword evidence="5" id="KW-1185">Reference proteome</keyword>
<organism evidence="4 5">
    <name type="scientific">Saprolegnia parasitica (strain CBS 223.65)</name>
    <dbReference type="NCBI Taxonomy" id="695850"/>
    <lineage>
        <taxon>Eukaryota</taxon>
        <taxon>Sar</taxon>
        <taxon>Stramenopiles</taxon>
        <taxon>Oomycota</taxon>
        <taxon>Saprolegniomycetes</taxon>
        <taxon>Saprolegniales</taxon>
        <taxon>Saprolegniaceae</taxon>
        <taxon>Saprolegnia</taxon>
    </lineage>
</organism>
<evidence type="ECO:0000313" key="4">
    <source>
        <dbReference type="EMBL" id="KDO27253.1"/>
    </source>
</evidence>
<reference evidence="4 5" key="1">
    <citation type="journal article" date="2013" name="PLoS Genet.">
        <title>Distinctive expansion of potential virulence genes in the genome of the oomycete fish pathogen Saprolegnia parasitica.</title>
        <authorList>
            <person name="Jiang R.H."/>
            <person name="de Bruijn I."/>
            <person name="Haas B.J."/>
            <person name="Belmonte R."/>
            <person name="Lobach L."/>
            <person name="Christie J."/>
            <person name="van den Ackerveken G."/>
            <person name="Bottin A."/>
            <person name="Bulone V."/>
            <person name="Diaz-Moreno S.M."/>
            <person name="Dumas B."/>
            <person name="Fan L."/>
            <person name="Gaulin E."/>
            <person name="Govers F."/>
            <person name="Grenville-Briggs L.J."/>
            <person name="Horner N.R."/>
            <person name="Levin J.Z."/>
            <person name="Mammella M."/>
            <person name="Meijer H.J."/>
            <person name="Morris P."/>
            <person name="Nusbaum C."/>
            <person name="Oome S."/>
            <person name="Phillips A.J."/>
            <person name="van Rooyen D."/>
            <person name="Rzeszutek E."/>
            <person name="Saraiva M."/>
            <person name="Secombes C.J."/>
            <person name="Seidl M.F."/>
            <person name="Snel B."/>
            <person name="Stassen J.H."/>
            <person name="Sykes S."/>
            <person name="Tripathy S."/>
            <person name="van den Berg H."/>
            <person name="Vega-Arreguin J.C."/>
            <person name="Wawra S."/>
            <person name="Young S.K."/>
            <person name="Zeng Q."/>
            <person name="Dieguez-Uribeondo J."/>
            <person name="Russ C."/>
            <person name="Tyler B.M."/>
            <person name="van West P."/>
        </authorList>
    </citation>
    <scope>NUCLEOTIDE SEQUENCE [LARGE SCALE GENOMIC DNA]</scope>
    <source>
        <strain evidence="4 5">CBS 223.65</strain>
    </source>
</reference>
<feature type="repeat" description="WD" evidence="1">
    <location>
        <begin position="447"/>
        <end position="486"/>
    </location>
</feature>
<dbReference type="GO" id="GO:0000387">
    <property type="term" value="P:spliceosomal snRNP assembly"/>
    <property type="evidence" value="ECO:0007669"/>
    <property type="project" value="TreeGrafter"/>
</dbReference>
<keyword evidence="1" id="KW-0853">WD repeat</keyword>
<dbReference type="PROSITE" id="PS50294">
    <property type="entry name" value="WD_REPEATS_REGION"/>
    <property type="match status" value="2"/>
</dbReference>
<dbReference type="InterPro" id="IPR052640">
    <property type="entry name" value="Gemin-5"/>
</dbReference>
<evidence type="ECO:0000313" key="5">
    <source>
        <dbReference type="Proteomes" id="UP000030745"/>
    </source>
</evidence>
<feature type="repeat" description="WD" evidence="1">
    <location>
        <begin position="490"/>
        <end position="521"/>
    </location>
</feature>
<dbReference type="PANTHER" id="PTHR46362">
    <property type="entry name" value="GEM-ASSOCIATED PROTEIN 5"/>
    <property type="match status" value="1"/>
</dbReference>
<sequence>MIDRQRKHKTEIMAIASAEGHTIVAGDRNGVLSVWHRDTGIATLATPIAGDCIYCLHVAGGQVAIGYRSGKVILWDLHHGAITTRLKGHEEEVHAVSWFTAADGKLLLATSSRDKKLCVYDGDNVIMESQLPKPKKAISAHQLGRLWFTHAWIPGAEADAVRLVTSSYNGELYSWEWSLSKKRPKLSVAPTIVKQGHTRPIFNIAALSLSPASTYIITVSMDRDVRVLHAPSMTSHSKLAGLGGHVYTLQLNASGVLAAGIGDNTIRLVRDVQSPQTTCDLVWKGLQSKVTALAWHPISPTILAYGCEDGAVGYYDTSSHQHTRFKAYQKGMIHQVAWRAPATMDAAPEQDWLVALEAVEHGERDVMEATVASPSSSALQLWICAGDGTLTVANPEKSDAPMKAVNKRWGVHNVTSFAWQPDSVTCAVGTKDGIVHLVVNDDKAHQYMDHSKTVSCVKWCRSTLVTASYDGSVCVYDFTSERPQAPARVFKGHATGVTCIAWSPSTEYLASASMDGTVQVWPQSGDRGFNFRGHTGRVLTVAWVDDETLVSAGEDQSIRAWAYADQTCTLPPKSKDDSAPAPAPVVTSKKAVPKQPKTLAAVAGLLPKADTNVESVVKMLDPPASVAMLDDAHAQYMATGDWERAARLLVLHGRIGDALRLVAKEGKLSSVWLAYAPMAGSDVWREFTFLYAKQLRNARAFQDAALHYTSVGDVHTAIECLCDGQLWREALALVHLRCSPFDPVRTATYEALASHLQATHAVEEAGHVYVHLDQPDQALACFLKAASPSSFDAAARLPLSNSVALDLANRAMVLGFDSAVAILLAALPPESDPAAHLFLAFYLRSKSPPSCSMVSNQALAHSLLAQRPEGLPPLLTEHLTDGGWFWTALDAPDIASRLRDADEDEVRESIEKTFGVYLQAAPVHGRILAHLLRIGTDVAQGCLVSAFETWSATLAWLLSTTEGCELLGAFCLVFPRGVQRQPITDGELGTEPSATQELWALFFLYQCIALARTVRLEADTDPLASQGSLLFLIQWINNELPVVQLETLGADVTQLTRTASNELSLLYHQLLATPSGESPGSEDVASASDQDDEQGSTPDVVDE</sequence>
<dbReference type="STRING" id="695850.A0A067C9V2"/>
<feature type="repeat" description="WD" evidence="1">
    <location>
        <begin position="531"/>
        <end position="561"/>
    </location>
</feature>
<evidence type="ECO:0000256" key="2">
    <source>
        <dbReference type="SAM" id="MobiDB-lite"/>
    </source>
</evidence>
<dbReference type="KEGG" id="spar:SPRG_07502"/>
<dbReference type="InterPro" id="IPR001680">
    <property type="entry name" value="WD40_rpt"/>
</dbReference>
<dbReference type="Pfam" id="PF23774">
    <property type="entry name" value="TPR_GEMI5"/>
    <property type="match status" value="1"/>
</dbReference>
<feature type="region of interest" description="Disordered" evidence="2">
    <location>
        <begin position="571"/>
        <end position="590"/>
    </location>
</feature>
<dbReference type="AlphaFoldDB" id="A0A067C9V2"/>
<dbReference type="PROSITE" id="PS50082">
    <property type="entry name" value="WD_REPEATS_2"/>
    <property type="match status" value="3"/>
</dbReference>
<dbReference type="PANTHER" id="PTHR46362:SF1">
    <property type="entry name" value="GEM-ASSOCIATED PROTEIN 5"/>
    <property type="match status" value="1"/>
</dbReference>
<dbReference type="GO" id="GO:0032797">
    <property type="term" value="C:SMN complex"/>
    <property type="evidence" value="ECO:0007669"/>
    <property type="project" value="TreeGrafter"/>
</dbReference>
<dbReference type="InterPro" id="IPR056421">
    <property type="entry name" value="TPR_GEMI5"/>
</dbReference>